<dbReference type="EMBL" id="MU006323">
    <property type="protein sequence ID" value="KAF2847757.1"/>
    <property type="molecule type" value="Genomic_DNA"/>
</dbReference>
<organism evidence="1 2">
    <name type="scientific">Plenodomus tracheiphilus IPT5</name>
    <dbReference type="NCBI Taxonomy" id="1408161"/>
    <lineage>
        <taxon>Eukaryota</taxon>
        <taxon>Fungi</taxon>
        <taxon>Dikarya</taxon>
        <taxon>Ascomycota</taxon>
        <taxon>Pezizomycotina</taxon>
        <taxon>Dothideomycetes</taxon>
        <taxon>Pleosporomycetidae</taxon>
        <taxon>Pleosporales</taxon>
        <taxon>Pleosporineae</taxon>
        <taxon>Leptosphaeriaceae</taxon>
        <taxon>Plenodomus</taxon>
    </lineage>
</organism>
<gene>
    <name evidence="1" type="ORF">T440DRAFT_470812</name>
</gene>
<proteinExistence type="predicted"/>
<reference evidence="1" key="1">
    <citation type="submission" date="2020-01" db="EMBL/GenBank/DDBJ databases">
        <authorList>
            <consortium name="DOE Joint Genome Institute"/>
            <person name="Haridas S."/>
            <person name="Albert R."/>
            <person name="Binder M."/>
            <person name="Bloem J."/>
            <person name="Labutti K."/>
            <person name="Salamov A."/>
            <person name="Andreopoulos B."/>
            <person name="Baker S.E."/>
            <person name="Barry K."/>
            <person name="Bills G."/>
            <person name="Bluhm B.H."/>
            <person name="Cannon C."/>
            <person name="Castanera R."/>
            <person name="Culley D.E."/>
            <person name="Daum C."/>
            <person name="Ezra D."/>
            <person name="Gonzalez J.B."/>
            <person name="Henrissat B."/>
            <person name="Kuo A."/>
            <person name="Liang C."/>
            <person name="Lipzen A."/>
            <person name="Lutzoni F."/>
            <person name="Magnuson J."/>
            <person name="Mondo S."/>
            <person name="Nolan M."/>
            <person name="Ohm R."/>
            <person name="Pangilinan J."/>
            <person name="Park H.-J."/>
            <person name="Ramirez L."/>
            <person name="Alfaro M."/>
            <person name="Sun H."/>
            <person name="Tritt A."/>
            <person name="Yoshinaga Y."/>
            <person name="Zwiers L.-H."/>
            <person name="Turgeon B.G."/>
            <person name="Goodwin S.B."/>
            <person name="Spatafora J.W."/>
            <person name="Crous P.W."/>
            <person name="Grigoriev I.V."/>
        </authorList>
    </citation>
    <scope>NUCLEOTIDE SEQUENCE</scope>
    <source>
        <strain evidence="1">IPT5</strain>
    </source>
</reference>
<keyword evidence="2" id="KW-1185">Reference proteome</keyword>
<protein>
    <submittedName>
        <fullName evidence="1">Uncharacterized protein</fullName>
    </submittedName>
</protein>
<sequence>MGSPPHCPVLVLCRSSHALPESSGSGVQIQIHHFLQFQLGPSPPRARQQSTAEGQGGIPMHSVACLQSGGCFRLQSII</sequence>
<dbReference type="AlphaFoldDB" id="A0A6A7AZE7"/>
<evidence type="ECO:0000313" key="2">
    <source>
        <dbReference type="Proteomes" id="UP000799423"/>
    </source>
</evidence>
<dbReference type="Proteomes" id="UP000799423">
    <property type="component" value="Unassembled WGS sequence"/>
</dbReference>
<name>A0A6A7AZE7_9PLEO</name>
<evidence type="ECO:0000313" key="1">
    <source>
        <dbReference type="EMBL" id="KAF2847757.1"/>
    </source>
</evidence>
<accession>A0A6A7AZE7</accession>